<accession>A0A2T0Q4S2</accession>
<keyword evidence="3" id="KW-1185">Reference proteome</keyword>
<protein>
    <submittedName>
        <fullName evidence="2">RimJ/RimL family protein N-acetyltransferase</fullName>
    </submittedName>
</protein>
<proteinExistence type="predicted"/>
<dbReference type="Proteomes" id="UP000237846">
    <property type="component" value="Unassembled WGS sequence"/>
</dbReference>
<dbReference type="OrthoDB" id="9814648at2"/>
<dbReference type="GO" id="GO:0008999">
    <property type="term" value="F:protein-N-terminal-alanine acetyltransferase activity"/>
    <property type="evidence" value="ECO:0007669"/>
    <property type="project" value="TreeGrafter"/>
</dbReference>
<dbReference type="RefSeq" id="WP_106246314.1">
    <property type="nucleotide sequence ID" value="NZ_PVZC01000004.1"/>
</dbReference>
<dbReference type="InterPro" id="IPR016181">
    <property type="entry name" value="Acyl_CoA_acyltransferase"/>
</dbReference>
<dbReference type="Gene3D" id="3.40.630.30">
    <property type="match status" value="1"/>
</dbReference>
<reference evidence="2 3" key="1">
    <citation type="submission" date="2018-03" db="EMBL/GenBank/DDBJ databases">
        <title>Genomic Encyclopedia of Archaeal and Bacterial Type Strains, Phase II (KMG-II): from individual species to whole genera.</title>
        <authorList>
            <person name="Goeker M."/>
        </authorList>
    </citation>
    <scope>NUCLEOTIDE SEQUENCE [LARGE SCALE GENOMIC DNA]</scope>
    <source>
        <strain evidence="2 3">DSM 45601</strain>
    </source>
</reference>
<dbReference type="GO" id="GO:0005737">
    <property type="term" value="C:cytoplasm"/>
    <property type="evidence" value="ECO:0007669"/>
    <property type="project" value="TreeGrafter"/>
</dbReference>
<evidence type="ECO:0000313" key="2">
    <source>
        <dbReference type="EMBL" id="PRX98818.1"/>
    </source>
</evidence>
<dbReference type="AlphaFoldDB" id="A0A2T0Q4S2"/>
<dbReference type="PANTHER" id="PTHR43441">
    <property type="entry name" value="RIBOSOMAL-PROTEIN-SERINE ACETYLTRANSFERASE"/>
    <property type="match status" value="1"/>
</dbReference>
<keyword evidence="2" id="KW-0808">Transferase</keyword>
<dbReference type="InterPro" id="IPR000182">
    <property type="entry name" value="GNAT_dom"/>
</dbReference>
<dbReference type="SUPFAM" id="SSF55729">
    <property type="entry name" value="Acyl-CoA N-acyltransferases (Nat)"/>
    <property type="match status" value="1"/>
</dbReference>
<name>A0A2T0Q4S2_9ACTN</name>
<dbReference type="PROSITE" id="PS51186">
    <property type="entry name" value="GNAT"/>
    <property type="match status" value="1"/>
</dbReference>
<sequence>MTSLWTGRRVRLRAIEPGDWSAFMAFDQSTTDTRRADQVWPPRSAAAYQRWAGDKAGQVPTGDAFMVGIEALKSRELVGSVSTHAVDPRKGSFYYGVSVAAQHRRKGYASEAVRLLLAFMFGERRYHKCEASVFAFNEPSIALHLSMGFVQEGRLREHEFFAGRRHDVLLFGITAPEFAARHPFGEV</sequence>
<dbReference type="Pfam" id="PF13302">
    <property type="entry name" value="Acetyltransf_3"/>
    <property type="match status" value="1"/>
</dbReference>
<dbReference type="InterPro" id="IPR051908">
    <property type="entry name" value="Ribosomal_N-acetyltransferase"/>
</dbReference>
<comment type="caution">
    <text evidence="2">The sequence shown here is derived from an EMBL/GenBank/DDBJ whole genome shotgun (WGS) entry which is preliminary data.</text>
</comment>
<gene>
    <name evidence="2" type="ORF">CLV72_104398</name>
</gene>
<evidence type="ECO:0000313" key="3">
    <source>
        <dbReference type="Proteomes" id="UP000237846"/>
    </source>
</evidence>
<organism evidence="2 3">
    <name type="scientific">Allonocardiopsis opalescens</name>
    <dbReference type="NCBI Taxonomy" id="1144618"/>
    <lineage>
        <taxon>Bacteria</taxon>
        <taxon>Bacillati</taxon>
        <taxon>Actinomycetota</taxon>
        <taxon>Actinomycetes</taxon>
        <taxon>Streptosporangiales</taxon>
        <taxon>Allonocardiopsis</taxon>
    </lineage>
</organism>
<dbReference type="PANTHER" id="PTHR43441:SF11">
    <property type="entry name" value="RIBOSOMAL-PROTEIN-SERINE ACETYLTRANSFERASE"/>
    <property type="match status" value="1"/>
</dbReference>
<evidence type="ECO:0000259" key="1">
    <source>
        <dbReference type="PROSITE" id="PS51186"/>
    </source>
</evidence>
<dbReference type="EMBL" id="PVZC01000004">
    <property type="protein sequence ID" value="PRX98818.1"/>
    <property type="molecule type" value="Genomic_DNA"/>
</dbReference>
<dbReference type="GO" id="GO:1990189">
    <property type="term" value="F:protein N-terminal-serine acetyltransferase activity"/>
    <property type="evidence" value="ECO:0007669"/>
    <property type="project" value="TreeGrafter"/>
</dbReference>
<feature type="domain" description="N-acetyltransferase" evidence="1">
    <location>
        <begin position="10"/>
        <end position="176"/>
    </location>
</feature>